<keyword evidence="3" id="KW-1185">Reference proteome</keyword>
<sequence>MKCRLQYTSTKQNQIPSDFCICFRHEGKLYTRQQYFLPSREEIIQHSEEEVIASLHTCSVETEPEDAARQLRAGPGRLPGDRKASALEGQCAPQTEMRGCSHGPGLLGCRGRHPALRPLRWLLGRSWLKSPFDATAAQEAGSPPLRPRRVAAAGREGPPPAAPGGSRRTVRWRRAARG</sequence>
<feature type="compositionally biased region" description="Basic residues" evidence="1">
    <location>
        <begin position="168"/>
        <end position="178"/>
    </location>
</feature>
<proteinExistence type="predicted"/>
<dbReference type="Proteomes" id="UP000527355">
    <property type="component" value="Unassembled WGS sequence"/>
</dbReference>
<reference evidence="2 3" key="1">
    <citation type="journal article" date="2020" name="Nature">
        <title>Six reference-quality genomes reveal evolution of bat adaptations.</title>
        <authorList>
            <person name="Jebb D."/>
            <person name="Huang Z."/>
            <person name="Pippel M."/>
            <person name="Hughes G.M."/>
            <person name="Lavrichenko K."/>
            <person name="Devanna P."/>
            <person name="Winkler S."/>
            <person name="Jermiin L.S."/>
            <person name="Skirmuntt E.C."/>
            <person name="Katzourakis A."/>
            <person name="Burkitt-Gray L."/>
            <person name="Ray D.A."/>
            <person name="Sullivan K.A.M."/>
            <person name="Roscito J.G."/>
            <person name="Kirilenko B.M."/>
            <person name="Davalos L.M."/>
            <person name="Corthals A.P."/>
            <person name="Power M.L."/>
            <person name="Jones G."/>
            <person name="Ransome R.D."/>
            <person name="Dechmann D.K.N."/>
            <person name="Locatelli A.G."/>
            <person name="Puechmaille S.J."/>
            <person name="Fedrigo O."/>
            <person name="Jarvis E.D."/>
            <person name="Hiller M."/>
            <person name="Vernes S.C."/>
            <person name="Myers E.W."/>
            <person name="Teeling E.C."/>
        </authorList>
    </citation>
    <scope>NUCLEOTIDE SEQUENCE [LARGE SCALE GENOMIC DNA]</scope>
    <source>
        <strain evidence="2">MMyoMyo1</strain>
        <tissue evidence="2">Flight muscle</tissue>
    </source>
</reference>
<evidence type="ECO:0000313" key="2">
    <source>
        <dbReference type="EMBL" id="KAF6349148.1"/>
    </source>
</evidence>
<protein>
    <submittedName>
        <fullName evidence="2">Uncharacterized protein</fullName>
    </submittedName>
</protein>
<gene>
    <name evidence="2" type="ORF">mMyoMyo1_011704</name>
</gene>
<evidence type="ECO:0000313" key="3">
    <source>
        <dbReference type="Proteomes" id="UP000527355"/>
    </source>
</evidence>
<feature type="region of interest" description="Disordered" evidence="1">
    <location>
        <begin position="134"/>
        <end position="178"/>
    </location>
</feature>
<organism evidence="2 3">
    <name type="scientific">Myotis myotis</name>
    <name type="common">Greater mouse-eared bat</name>
    <name type="synonym">Vespertilio myotis</name>
    <dbReference type="NCBI Taxonomy" id="51298"/>
    <lineage>
        <taxon>Eukaryota</taxon>
        <taxon>Metazoa</taxon>
        <taxon>Chordata</taxon>
        <taxon>Craniata</taxon>
        <taxon>Vertebrata</taxon>
        <taxon>Euteleostomi</taxon>
        <taxon>Mammalia</taxon>
        <taxon>Eutheria</taxon>
        <taxon>Laurasiatheria</taxon>
        <taxon>Chiroptera</taxon>
        <taxon>Yangochiroptera</taxon>
        <taxon>Vespertilionidae</taxon>
        <taxon>Myotis</taxon>
    </lineage>
</organism>
<name>A0A7J7XI02_MYOMY</name>
<evidence type="ECO:0000256" key="1">
    <source>
        <dbReference type="SAM" id="MobiDB-lite"/>
    </source>
</evidence>
<dbReference type="AlphaFoldDB" id="A0A7J7XI02"/>
<dbReference type="EMBL" id="JABWUV010000006">
    <property type="protein sequence ID" value="KAF6349148.1"/>
    <property type="molecule type" value="Genomic_DNA"/>
</dbReference>
<comment type="caution">
    <text evidence="2">The sequence shown here is derived from an EMBL/GenBank/DDBJ whole genome shotgun (WGS) entry which is preliminary data.</text>
</comment>
<accession>A0A7J7XI02</accession>